<dbReference type="PROSITE" id="PS50920">
    <property type="entry name" value="SOLCAR"/>
    <property type="match status" value="2"/>
</dbReference>
<evidence type="ECO:0000256" key="1">
    <source>
        <dbReference type="ARBA" id="ARBA00004141"/>
    </source>
</evidence>
<keyword evidence="4 5" id="KW-0472">Membrane</keyword>
<dbReference type="OrthoDB" id="2139348at2759"/>
<dbReference type="GO" id="GO:0016020">
    <property type="term" value="C:membrane"/>
    <property type="evidence" value="ECO:0007669"/>
    <property type="project" value="UniProtKB-SubCell"/>
</dbReference>
<evidence type="ECO:0000256" key="3">
    <source>
        <dbReference type="ARBA" id="ARBA00022737"/>
    </source>
</evidence>
<sequence length="237" mass="26428">MRASIQKGSLFALNDFGQKQFHQSNLSLSTGSINFISGSLAGVISTFTTHPLDIVKTANQAIVHSTSQARFQAIPIWYGLTLSKGIFGPWITLVPTLAGTALYYGIKFAGFDLYMNYLNKLAQTFDLESKTESGVYLQAQRGTAGMLAGLSGNFVCFPNNCVRKYLSTTNVLYAFHLRTEPPLKYFGAVKYLYKTYGLKRFYNGFGVNLLRNAPNTGIQFMVFLSLKDYYQGYQLKI</sequence>
<organism evidence="7 8">
    <name type="scientific">Reticulomyxa filosa</name>
    <dbReference type="NCBI Taxonomy" id="46433"/>
    <lineage>
        <taxon>Eukaryota</taxon>
        <taxon>Sar</taxon>
        <taxon>Rhizaria</taxon>
        <taxon>Retaria</taxon>
        <taxon>Foraminifera</taxon>
        <taxon>Monothalamids</taxon>
        <taxon>Reticulomyxidae</taxon>
        <taxon>Reticulomyxa</taxon>
    </lineage>
</organism>
<dbReference type="Gene3D" id="1.50.40.10">
    <property type="entry name" value="Mitochondrial carrier domain"/>
    <property type="match status" value="1"/>
</dbReference>
<dbReference type="EMBL" id="ASPP01012726">
    <property type="protein sequence ID" value="ETO20322.1"/>
    <property type="molecule type" value="Genomic_DNA"/>
</dbReference>
<evidence type="ECO:0000256" key="5">
    <source>
        <dbReference type="PROSITE-ProRule" id="PRU00282"/>
    </source>
</evidence>
<feature type="repeat" description="Solcar" evidence="5">
    <location>
        <begin position="29"/>
        <end position="117"/>
    </location>
</feature>
<comment type="caution">
    <text evidence="7">The sequence shown here is derived from an EMBL/GenBank/DDBJ whole genome shotgun (WGS) entry which is preliminary data.</text>
</comment>
<feature type="repeat" description="Solcar" evidence="5">
    <location>
        <begin position="136"/>
        <end position="229"/>
    </location>
</feature>
<comment type="similarity">
    <text evidence="6">Belongs to the mitochondrial carrier (TC 2.A.29) family.</text>
</comment>
<comment type="subcellular location">
    <subcellularLocation>
        <location evidence="1">Membrane</location>
        <topology evidence="1">Multi-pass membrane protein</topology>
    </subcellularLocation>
</comment>
<dbReference type="Pfam" id="PF00153">
    <property type="entry name" value="Mito_carr"/>
    <property type="match status" value="2"/>
</dbReference>
<evidence type="ECO:0008006" key="9">
    <source>
        <dbReference type="Google" id="ProtNLM"/>
    </source>
</evidence>
<dbReference type="InterPro" id="IPR018108">
    <property type="entry name" value="MCP_transmembrane"/>
</dbReference>
<evidence type="ECO:0000313" key="8">
    <source>
        <dbReference type="Proteomes" id="UP000023152"/>
    </source>
</evidence>
<dbReference type="Proteomes" id="UP000023152">
    <property type="component" value="Unassembled WGS sequence"/>
</dbReference>
<dbReference type="PANTHER" id="PTHR24089">
    <property type="entry name" value="SOLUTE CARRIER FAMILY 25"/>
    <property type="match status" value="1"/>
</dbReference>
<dbReference type="SUPFAM" id="SSF103506">
    <property type="entry name" value="Mitochondrial carrier"/>
    <property type="match status" value="1"/>
</dbReference>
<keyword evidence="3" id="KW-0677">Repeat</keyword>
<evidence type="ECO:0000256" key="4">
    <source>
        <dbReference type="ARBA" id="ARBA00023136"/>
    </source>
</evidence>
<evidence type="ECO:0000256" key="2">
    <source>
        <dbReference type="ARBA" id="ARBA00022692"/>
    </source>
</evidence>
<dbReference type="AlphaFoldDB" id="X6N4S6"/>
<dbReference type="InterPro" id="IPR023395">
    <property type="entry name" value="MCP_dom_sf"/>
</dbReference>
<gene>
    <name evidence="7" type="ORF">RFI_16895</name>
</gene>
<keyword evidence="8" id="KW-1185">Reference proteome</keyword>
<protein>
    <recommendedName>
        <fullName evidence="9">Mitochondrial carrier protein</fullName>
    </recommendedName>
</protein>
<reference evidence="7 8" key="1">
    <citation type="journal article" date="2013" name="Curr. Biol.">
        <title>The Genome of the Foraminiferan Reticulomyxa filosa.</title>
        <authorList>
            <person name="Glockner G."/>
            <person name="Hulsmann N."/>
            <person name="Schleicher M."/>
            <person name="Noegel A.A."/>
            <person name="Eichinger L."/>
            <person name="Gallinger C."/>
            <person name="Pawlowski J."/>
            <person name="Sierra R."/>
            <person name="Euteneuer U."/>
            <person name="Pillet L."/>
            <person name="Moustafa A."/>
            <person name="Platzer M."/>
            <person name="Groth M."/>
            <person name="Szafranski K."/>
            <person name="Schliwa M."/>
        </authorList>
    </citation>
    <scope>NUCLEOTIDE SEQUENCE [LARGE SCALE GENOMIC DNA]</scope>
</reference>
<keyword evidence="2 5" id="KW-0812">Transmembrane</keyword>
<proteinExistence type="inferred from homology"/>
<keyword evidence="6" id="KW-0813">Transport</keyword>
<name>X6N4S6_RETFI</name>
<evidence type="ECO:0000256" key="6">
    <source>
        <dbReference type="RuleBase" id="RU000488"/>
    </source>
</evidence>
<accession>X6N4S6</accession>
<evidence type="ECO:0000313" key="7">
    <source>
        <dbReference type="EMBL" id="ETO20322.1"/>
    </source>
</evidence>